<dbReference type="Proteomes" id="UP001519308">
    <property type="component" value="Unassembled WGS sequence"/>
</dbReference>
<evidence type="ECO:0000313" key="2">
    <source>
        <dbReference type="EMBL" id="MBP2023909.1"/>
    </source>
</evidence>
<dbReference type="GO" id="GO:0016301">
    <property type="term" value="F:kinase activity"/>
    <property type="evidence" value="ECO:0007669"/>
    <property type="project" value="UniProtKB-KW"/>
</dbReference>
<proteinExistence type="predicted"/>
<dbReference type="Gene3D" id="3.40.1350.10">
    <property type="match status" value="1"/>
</dbReference>
<keyword evidence="2" id="KW-0808">Transferase</keyword>
<protein>
    <submittedName>
        <fullName evidence="2">Adenylate kinase family enzyme</fullName>
    </submittedName>
</protein>
<dbReference type="Gene3D" id="3.40.50.300">
    <property type="entry name" value="P-loop containing nucleotide triphosphate hydrolases"/>
    <property type="match status" value="1"/>
</dbReference>
<dbReference type="InterPro" id="IPR027417">
    <property type="entry name" value="P-loop_NTPase"/>
</dbReference>
<evidence type="ECO:0000259" key="1">
    <source>
        <dbReference type="SMART" id="SM00382"/>
    </source>
</evidence>
<keyword evidence="2" id="KW-0418">Kinase</keyword>
<comment type="caution">
    <text evidence="2">The sequence shown here is derived from an EMBL/GenBank/DDBJ whole genome shotgun (WGS) entry which is preliminary data.</text>
</comment>
<name>A0ABS4K7Y0_9CLOT</name>
<accession>A0ABS4K7Y0</accession>
<dbReference type="EMBL" id="JAGGLL010000041">
    <property type="protein sequence ID" value="MBP2023909.1"/>
    <property type="molecule type" value="Genomic_DNA"/>
</dbReference>
<dbReference type="InterPro" id="IPR011856">
    <property type="entry name" value="tRNA_endonuc-like_dom_sf"/>
</dbReference>
<dbReference type="CDD" id="cd01120">
    <property type="entry name" value="RecA-like_superfamily"/>
    <property type="match status" value="1"/>
</dbReference>
<evidence type="ECO:0000313" key="3">
    <source>
        <dbReference type="Proteomes" id="UP001519308"/>
    </source>
</evidence>
<dbReference type="SUPFAM" id="SSF52540">
    <property type="entry name" value="P-loop containing nucleoside triphosphate hydrolases"/>
    <property type="match status" value="1"/>
</dbReference>
<feature type="domain" description="AAA+ ATPase" evidence="1">
    <location>
        <begin position="187"/>
        <end position="336"/>
    </location>
</feature>
<dbReference type="InterPro" id="IPR003593">
    <property type="entry name" value="AAA+_ATPase"/>
</dbReference>
<sequence length="775" mass="91837">MYNFENLNDYEFEILCKDIMEKKLNAELRVYKQGKDGGIDINAFTGNEIIIQVKHYVKSSYNSLKTSLISELKKVKKLNPNQYYICTSQKLSVQNVNEIYELFKNFMNSSKNIIDGTQINEFLKEENNIDIVKRNYKLWLTSTNVLEIIYNKNIFIDSDELVYDIEKDSKFYVETESYTNAKKILNNNKVIIIQGDPGVGKSTLSKMLILNYISEGYSVRYSTDNDISNIKKALSHDIEKKEIILLDDFLGQHYLKLRDNQPNEIKSLISFVRRYNKKLILNTRITILNEAKRLNLHFKNLLDDGSIEQYVIDLNTMKREEKAKILYNHIYFNNLPKEYFDEIKVNKRYLKVIAHKNYNPRIIQYVTRERSYKNISYNEYFQYIMSKLENPQDVWEDEFVNRIEKIDREFMNTLYSLTNNYIENNILEECFNKRIDGVNKSDSTLNSYEIGVKRLSDALIKIVYDNGIARIGVLNPSINDYISAQLNKNNNEILNIINNAVYIEQVLKFSHIGFVDKWIKEKLVNGSILNLKTQGIPIEYYFLKYIIEFKILNKNLENDIKQSIVRLTDEFYRGYSDLVINIFDVRFIEFYNLYSLIIDIDKMNAIIDKMELEDVTIFLVYINDILKKSQYHSEKLIDDFNYMAQEILNEKIIDEVKNNFDDNLDEYVGDIVDGAPDNYANKYYEGNKAHMESYVKISLTDYFNDFYDEVIDNVNEIYKVLIDKIDAINFIEELSYEDSIESYLFREPDYDDDDYTNRNSHVEDVVEYIFERSYS</sequence>
<dbReference type="Pfam" id="PF20720">
    <property type="entry name" value="nSTAND3"/>
    <property type="match status" value="1"/>
</dbReference>
<dbReference type="Pfam" id="PF04471">
    <property type="entry name" value="Mrr_cat"/>
    <property type="match status" value="1"/>
</dbReference>
<organism evidence="2 3">
    <name type="scientific">Clostridium punense</name>
    <dbReference type="NCBI Taxonomy" id="1054297"/>
    <lineage>
        <taxon>Bacteria</taxon>
        <taxon>Bacillati</taxon>
        <taxon>Bacillota</taxon>
        <taxon>Clostridia</taxon>
        <taxon>Eubacteriales</taxon>
        <taxon>Clostridiaceae</taxon>
        <taxon>Clostridium</taxon>
    </lineage>
</organism>
<gene>
    <name evidence="2" type="ORF">J2Z44_003751</name>
</gene>
<dbReference type="InterPro" id="IPR007560">
    <property type="entry name" value="Restrct_endonuc_IV_Mrr"/>
</dbReference>
<dbReference type="RefSeq" id="WP_209649913.1">
    <property type="nucleotide sequence ID" value="NZ_JAGGLL010000041.1"/>
</dbReference>
<keyword evidence="3" id="KW-1185">Reference proteome</keyword>
<reference evidence="2 3" key="1">
    <citation type="submission" date="2021-03" db="EMBL/GenBank/DDBJ databases">
        <title>Genomic Encyclopedia of Type Strains, Phase IV (KMG-IV): sequencing the most valuable type-strain genomes for metagenomic binning, comparative biology and taxonomic classification.</title>
        <authorList>
            <person name="Goeker M."/>
        </authorList>
    </citation>
    <scope>NUCLEOTIDE SEQUENCE [LARGE SCALE GENOMIC DNA]</scope>
    <source>
        <strain evidence="2 3">DSM 28650</strain>
    </source>
</reference>
<dbReference type="SMART" id="SM00382">
    <property type="entry name" value="AAA"/>
    <property type="match status" value="1"/>
</dbReference>
<dbReference type="InterPro" id="IPR049050">
    <property type="entry name" value="nSTAND3"/>
</dbReference>